<name>A0A7Y9FH36_9CELL</name>
<dbReference type="InterPro" id="IPR005624">
    <property type="entry name" value="PduO/GlcC-like"/>
</dbReference>
<dbReference type="AlphaFoldDB" id="A0A7Y9FH36"/>
<dbReference type="EMBL" id="JACCBK010000001">
    <property type="protein sequence ID" value="NYD87220.1"/>
    <property type="molecule type" value="Genomic_DNA"/>
</dbReference>
<dbReference type="NCBIfam" id="NF002696">
    <property type="entry name" value="PRK02487.1-5"/>
    <property type="match status" value="1"/>
</dbReference>
<organism evidence="2 3">
    <name type="scientific">Cellulomonas oligotrophica</name>
    <dbReference type="NCBI Taxonomy" id="931536"/>
    <lineage>
        <taxon>Bacteria</taxon>
        <taxon>Bacillati</taxon>
        <taxon>Actinomycetota</taxon>
        <taxon>Actinomycetes</taxon>
        <taxon>Micrococcales</taxon>
        <taxon>Cellulomonadaceae</taxon>
        <taxon>Cellulomonas</taxon>
    </lineage>
</organism>
<evidence type="ECO:0000313" key="2">
    <source>
        <dbReference type="EMBL" id="NYD87220.1"/>
    </source>
</evidence>
<dbReference type="SUPFAM" id="SSF143744">
    <property type="entry name" value="GlcG-like"/>
    <property type="match status" value="1"/>
</dbReference>
<evidence type="ECO:0000313" key="4">
    <source>
        <dbReference type="Proteomes" id="UP000618382"/>
    </source>
</evidence>
<dbReference type="EMBL" id="BONN01000011">
    <property type="protein sequence ID" value="GIG34002.1"/>
    <property type="molecule type" value="Genomic_DNA"/>
</dbReference>
<dbReference type="PANTHER" id="PTHR28255:SF1">
    <property type="entry name" value="UPF0303 PROTEIN YBR137W"/>
    <property type="match status" value="1"/>
</dbReference>
<dbReference type="RefSeq" id="WP_140460714.1">
    <property type="nucleotide sequence ID" value="NZ_BAABFI010000009.1"/>
</dbReference>
<keyword evidence="4" id="KW-1185">Reference proteome</keyword>
<dbReference type="Proteomes" id="UP000618382">
    <property type="component" value="Unassembled WGS sequence"/>
</dbReference>
<sequence length="160" mass="17333">MPDHDELDALIARLEAEEAELVLDRFTDDDAWTLGTWLRTTAVERGLSVTIDVQRGEHRLFHAALPGTSADNDAWIERKTRLVRRLGHPSYLVGRRLARSGTSLADLGMDPYLFVAAGGCVPVVVRGVGMVATVTVSGLPQAQDHALVVEALHALRGTTA</sequence>
<dbReference type="InterPro" id="IPR010371">
    <property type="entry name" value="YBR137W-like"/>
</dbReference>
<reference evidence="1 4" key="2">
    <citation type="submission" date="2021-01" db="EMBL/GenBank/DDBJ databases">
        <title>Whole genome shotgun sequence of Cellulomonas oligotrophica NBRC 109435.</title>
        <authorList>
            <person name="Komaki H."/>
            <person name="Tamura T."/>
        </authorList>
    </citation>
    <scope>NUCLEOTIDE SEQUENCE [LARGE SCALE GENOMIC DNA]</scope>
    <source>
        <strain evidence="1 4">NBRC 109435</strain>
    </source>
</reference>
<dbReference type="Proteomes" id="UP000577956">
    <property type="component" value="Unassembled WGS sequence"/>
</dbReference>
<gene>
    <name evidence="2" type="ORF">BKA21_002769</name>
    <name evidence="1" type="ORF">Col01nite_31610</name>
</gene>
<evidence type="ECO:0000313" key="3">
    <source>
        <dbReference type="Proteomes" id="UP000577956"/>
    </source>
</evidence>
<accession>A0A7Y9FH36</accession>
<dbReference type="Gene3D" id="3.30.450.150">
    <property type="entry name" value="Haem-degrading domain"/>
    <property type="match status" value="1"/>
</dbReference>
<reference evidence="2 3" key="1">
    <citation type="submission" date="2020-07" db="EMBL/GenBank/DDBJ databases">
        <title>Sequencing the genomes of 1000 actinobacteria strains.</title>
        <authorList>
            <person name="Klenk H.-P."/>
        </authorList>
    </citation>
    <scope>NUCLEOTIDE SEQUENCE [LARGE SCALE GENOMIC DNA]</scope>
    <source>
        <strain evidence="2 3">DSM 24482</strain>
    </source>
</reference>
<dbReference type="PANTHER" id="PTHR28255">
    <property type="match status" value="1"/>
</dbReference>
<dbReference type="PIRSF" id="PIRSF008757">
    <property type="entry name" value="UCP008757"/>
    <property type="match status" value="1"/>
</dbReference>
<protein>
    <submittedName>
        <fullName evidence="1">UPF0303 protein</fullName>
    </submittedName>
    <submittedName>
        <fullName evidence="2">Uncharacterized protein (UPF0303 family)</fullName>
    </submittedName>
</protein>
<dbReference type="Pfam" id="PF03928">
    <property type="entry name" value="HbpS-like"/>
    <property type="match status" value="1"/>
</dbReference>
<proteinExistence type="predicted"/>
<evidence type="ECO:0000313" key="1">
    <source>
        <dbReference type="EMBL" id="GIG34002.1"/>
    </source>
</evidence>
<dbReference type="InterPro" id="IPR038084">
    <property type="entry name" value="PduO/GlcC-like_sf"/>
</dbReference>
<comment type="caution">
    <text evidence="2">The sequence shown here is derived from an EMBL/GenBank/DDBJ whole genome shotgun (WGS) entry which is preliminary data.</text>
</comment>